<organism evidence="1 2">
    <name type="scientific">Gossypium stocksii</name>
    <dbReference type="NCBI Taxonomy" id="47602"/>
    <lineage>
        <taxon>Eukaryota</taxon>
        <taxon>Viridiplantae</taxon>
        <taxon>Streptophyta</taxon>
        <taxon>Embryophyta</taxon>
        <taxon>Tracheophyta</taxon>
        <taxon>Spermatophyta</taxon>
        <taxon>Magnoliopsida</taxon>
        <taxon>eudicotyledons</taxon>
        <taxon>Gunneridae</taxon>
        <taxon>Pentapetalae</taxon>
        <taxon>rosids</taxon>
        <taxon>malvids</taxon>
        <taxon>Malvales</taxon>
        <taxon>Malvaceae</taxon>
        <taxon>Malvoideae</taxon>
        <taxon>Gossypium</taxon>
    </lineage>
</organism>
<name>A0A9D3ZL04_9ROSI</name>
<reference evidence="1 2" key="1">
    <citation type="journal article" date="2021" name="Plant Biotechnol. J.">
        <title>Multi-omics assisted identification of the key and species-specific regulatory components of drought-tolerant mechanisms in Gossypium stocksii.</title>
        <authorList>
            <person name="Yu D."/>
            <person name="Ke L."/>
            <person name="Zhang D."/>
            <person name="Wu Y."/>
            <person name="Sun Y."/>
            <person name="Mei J."/>
            <person name="Sun J."/>
            <person name="Sun Y."/>
        </authorList>
    </citation>
    <scope>NUCLEOTIDE SEQUENCE [LARGE SCALE GENOMIC DNA]</scope>
    <source>
        <strain evidence="2">cv. E1</strain>
        <tissue evidence="1">Leaf</tissue>
    </source>
</reference>
<protein>
    <recommendedName>
        <fullName evidence="3">Reverse transcriptase zinc-binding domain-containing protein</fullName>
    </recommendedName>
</protein>
<gene>
    <name evidence="1" type="ORF">J1N35_037525</name>
</gene>
<accession>A0A9D3ZL04</accession>
<dbReference type="EMBL" id="JAIQCV010000011">
    <property type="protein sequence ID" value="KAH1046741.1"/>
    <property type="molecule type" value="Genomic_DNA"/>
</dbReference>
<evidence type="ECO:0000313" key="1">
    <source>
        <dbReference type="EMBL" id="KAH1046741.1"/>
    </source>
</evidence>
<evidence type="ECO:0000313" key="2">
    <source>
        <dbReference type="Proteomes" id="UP000828251"/>
    </source>
</evidence>
<sequence length="102" mass="11503">MWKLIWNYQGPQRVRLFLWLVAKQRLYTNSERVRRVARASENATTGGVIRDGDGFKNVNIQTDSLEVVMALTMEGNASFQVLEAPPDVVVSTIQQDKSFSGT</sequence>
<dbReference type="OrthoDB" id="1752219at2759"/>
<dbReference type="Proteomes" id="UP000828251">
    <property type="component" value="Unassembled WGS sequence"/>
</dbReference>
<evidence type="ECO:0008006" key="3">
    <source>
        <dbReference type="Google" id="ProtNLM"/>
    </source>
</evidence>
<comment type="caution">
    <text evidence="1">The sequence shown here is derived from an EMBL/GenBank/DDBJ whole genome shotgun (WGS) entry which is preliminary data.</text>
</comment>
<proteinExistence type="predicted"/>
<keyword evidence="2" id="KW-1185">Reference proteome</keyword>
<dbReference type="AlphaFoldDB" id="A0A9D3ZL04"/>